<gene>
    <name evidence="1" type="ORF">SVIM_LOCUS375916</name>
</gene>
<reference evidence="1" key="1">
    <citation type="submission" date="2019-03" db="EMBL/GenBank/DDBJ databases">
        <authorList>
            <person name="Mank J."/>
            <person name="Almeida P."/>
        </authorList>
    </citation>
    <scope>NUCLEOTIDE SEQUENCE</scope>
    <source>
        <strain evidence="1">78183</strain>
    </source>
</reference>
<sequence length="43" mass="4824">MQSAHWILNFDEESICRNGSRMAPEVEEAILALHFAPPAGDRN</sequence>
<accession>A0A6N2MWN6</accession>
<name>A0A6N2MWN6_SALVM</name>
<dbReference type="AlphaFoldDB" id="A0A6N2MWN6"/>
<dbReference type="EMBL" id="CAADRP010001824">
    <property type="protein sequence ID" value="VFU54008.1"/>
    <property type="molecule type" value="Genomic_DNA"/>
</dbReference>
<evidence type="ECO:0000313" key="1">
    <source>
        <dbReference type="EMBL" id="VFU54008.1"/>
    </source>
</evidence>
<organism evidence="1">
    <name type="scientific">Salix viminalis</name>
    <name type="common">Common osier</name>
    <name type="synonym">Basket willow</name>
    <dbReference type="NCBI Taxonomy" id="40686"/>
    <lineage>
        <taxon>Eukaryota</taxon>
        <taxon>Viridiplantae</taxon>
        <taxon>Streptophyta</taxon>
        <taxon>Embryophyta</taxon>
        <taxon>Tracheophyta</taxon>
        <taxon>Spermatophyta</taxon>
        <taxon>Magnoliopsida</taxon>
        <taxon>eudicotyledons</taxon>
        <taxon>Gunneridae</taxon>
        <taxon>Pentapetalae</taxon>
        <taxon>rosids</taxon>
        <taxon>fabids</taxon>
        <taxon>Malpighiales</taxon>
        <taxon>Salicaceae</taxon>
        <taxon>Saliceae</taxon>
        <taxon>Salix</taxon>
    </lineage>
</organism>
<proteinExistence type="predicted"/>
<protein>
    <submittedName>
        <fullName evidence="1">Uncharacterized protein</fullName>
    </submittedName>
</protein>